<dbReference type="Gramene" id="TKW30655">
    <property type="protein sequence ID" value="TKW30655"/>
    <property type="gene ID" value="SEVIR_2G051966v2"/>
</dbReference>
<evidence type="ECO:0000313" key="2">
    <source>
        <dbReference type="EMBL" id="TKW30655.1"/>
    </source>
</evidence>
<dbReference type="EMBL" id="CM016553">
    <property type="protein sequence ID" value="TKW30654.1"/>
    <property type="molecule type" value="Genomic_DNA"/>
</dbReference>
<dbReference type="Gramene" id="TKW30654">
    <property type="protein sequence ID" value="TKW30654"/>
    <property type="gene ID" value="SEVIR_2G051966v2"/>
</dbReference>
<gene>
    <name evidence="2" type="ORF">SEVIR_2G051966v2</name>
</gene>
<evidence type="ECO:0000313" key="3">
    <source>
        <dbReference type="Proteomes" id="UP000298652"/>
    </source>
</evidence>
<sequence length="88" mass="9506">MHGVLHMRFLSSVLSLTFAKLSKIWLEVGDGLIHPAMETIATLGEIEPNPADFSLREREAAPDFEVPNGSTFGLFLGHEADALTRGGA</sequence>
<dbReference type="EMBL" id="CM016553">
    <property type="protein sequence ID" value="TKW30655.1"/>
    <property type="molecule type" value="Genomic_DNA"/>
</dbReference>
<name>A0A4U6VP36_SETVI</name>
<feature type="chain" id="PRO_5036124569" evidence="1">
    <location>
        <begin position="20"/>
        <end position="88"/>
    </location>
</feature>
<protein>
    <submittedName>
        <fullName evidence="2">Uncharacterized protein</fullName>
    </submittedName>
</protein>
<dbReference type="Proteomes" id="UP000298652">
    <property type="component" value="Chromosome 2"/>
</dbReference>
<reference evidence="2 3" key="1">
    <citation type="submission" date="2019-03" db="EMBL/GenBank/DDBJ databases">
        <title>WGS assembly of Setaria viridis.</title>
        <authorList>
            <person name="Huang P."/>
            <person name="Jenkins J."/>
            <person name="Grimwood J."/>
            <person name="Barry K."/>
            <person name="Healey A."/>
            <person name="Mamidi S."/>
            <person name="Sreedasyam A."/>
            <person name="Shu S."/>
            <person name="Feldman M."/>
            <person name="Wu J."/>
            <person name="Yu Y."/>
            <person name="Chen C."/>
            <person name="Johnson J."/>
            <person name="Rokhsar D."/>
            <person name="Baxter I."/>
            <person name="Schmutz J."/>
            <person name="Brutnell T."/>
            <person name="Kellogg E."/>
        </authorList>
    </citation>
    <scope>NUCLEOTIDE SEQUENCE [LARGE SCALE GENOMIC DNA]</scope>
    <source>
        <strain evidence="3">cv. A10</strain>
    </source>
</reference>
<accession>A0A4U6VP36</accession>
<keyword evidence="1" id="KW-0732">Signal</keyword>
<evidence type="ECO:0000256" key="1">
    <source>
        <dbReference type="SAM" id="SignalP"/>
    </source>
</evidence>
<proteinExistence type="predicted"/>
<organism evidence="2 3">
    <name type="scientific">Setaria viridis</name>
    <name type="common">Green bristlegrass</name>
    <name type="synonym">Setaria italica subsp. viridis</name>
    <dbReference type="NCBI Taxonomy" id="4556"/>
    <lineage>
        <taxon>Eukaryota</taxon>
        <taxon>Viridiplantae</taxon>
        <taxon>Streptophyta</taxon>
        <taxon>Embryophyta</taxon>
        <taxon>Tracheophyta</taxon>
        <taxon>Spermatophyta</taxon>
        <taxon>Magnoliopsida</taxon>
        <taxon>Liliopsida</taxon>
        <taxon>Poales</taxon>
        <taxon>Poaceae</taxon>
        <taxon>PACMAD clade</taxon>
        <taxon>Panicoideae</taxon>
        <taxon>Panicodae</taxon>
        <taxon>Paniceae</taxon>
        <taxon>Cenchrinae</taxon>
        <taxon>Setaria</taxon>
    </lineage>
</organism>
<feature type="signal peptide" evidence="1">
    <location>
        <begin position="1"/>
        <end position="19"/>
    </location>
</feature>
<keyword evidence="3" id="KW-1185">Reference proteome</keyword>
<dbReference type="AlphaFoldDB" id="A0A4U6VP36"/>